<evidence type="ECO:0000313" key="4">
    <source>
        <dbReference type="Proteomes" id="UP000826651"/>
    </source>
</evidence>
<dbReference type="SUPFAM" id="SSF81606">
    <property type="entry name" value="PP2C-like"/>
    <property type="match status" value="1"/>
</dbReference>
<dbReference type="SUPFAM" id="SSF55785">
    <property type="entry name" value="PYP-like sensor domain (PAS domain)"/>
    <property type="match status" value="1"/>
</dbReference>
<comment type="caution">
    <text evidence="3">The sequence shown here is derived from an EMBL/GenBank/DDBJ whole genome shotgun (WGS) entry which is preliminary data.</text>
</comment>
<dbReference type="Proteomes" id="UP000826651">
    <property type="component" value="Unassembled WGS sequence"/>
</dbReference>
<reference evidence="3 4" key="1">
    <citation type="submission" date="2021-04" db="EMBL/GenBank/DDBJ databases">
        <title>Ruania sp. nov., isolated from sandy soil of mangrove forest.</title>
        <authorList>
            <person name="Ge X."/>
            <person name="Huang R."/>
            <person name="Liu W."/>
        </authorList>
    </citation>
    <scope>NUCLEOTIDE SEQUENCE [LARGE SCALE GENOMIC DNA]</scope>
    <source>
        <strain evidence="3 4">N2-46</strain>
    </source>
</reference>
<dbReference type="Gene3D" id="3.30.565.10">
    <property type="entry name" value="Histidine kinase-like ATPase, C-terminal domain"/>
    <property type="match status" value="1"/>
</dbReference>
<dbReference type="Gene3D" id="3.30.450.40">
    <property type="match status" value="1"/>
</dbReference>
<evidence type="ECO:0000256" key="1">
    <source>
        <dbReference type="ARBA" id="ARBA00022801"/>
    </source>
</evidence>
<dbReference type="SMART" id="SM00331">
    <property type="entry name" value="PP2C_SIG"/>
    <property type="match status" value="1"/>
</dbReference>
<dbReference type="NCBIfam" id="TIGR00229">
    <property type="entry name" value="sensory_box"/>
    <property type="match status" value="1"/>
</dbReference>
<evidence type="ECO:0000313" key="3">
    <source>
        <dbReference type="EMBL" id="MBZ2198355.1"/>
    </source>
</evidence>
<dbReference type="Gene3D" id="3.60.40.10">
    <property type="entry name" value="PPM-type phosphatase domain"/>
    <property type="match status" value="1"/>
</dbReference>
<dbReference type="InterPro" id="IPR000014">
    <property type="entry name" value="PAS"/>
</dbReference>
<gene>
    <name evidence="3" type="ORF">KCQ71_19550</name>
</gene>
<dbReference type="InterPro" id="IPR013655">
    <property type="entry name" value="PAS_fold_3"/>
</dbReference>
<dbReference type="InterPro" id="IPR035965">
    <property type="entry name" value="PAS-like_dom_sf"/>
</dbReference>
<dbReference type="EMBL" id="JAGSHT010000018">
    <property type="protein sequence ID" value="MBZ2198355.1"/>
    <property type="molecule type" value="Genomic_DNA"/>
</dbReference>
<dbReference type="InterPro" id="IPR036457">
    <property type="entry name" value="PPM-type-like_dom_sf"/>
</dbReference>
<dbReference type="Gene3D" id="3.30.450.20">
    <property type="entry name" value="PAS domain"/>
    <property type="match status" value="1"/>
</dbReference>
<dbReference type="InterPro" id="IPR003594">
    <property type="entry name" value="HATPase_dom"/>
</dbReference>
<keyword evidence="4" id="KW-1185">Reference proteome</keyword>
<organism evidence="3 4">
    <name type="scientific">Occultella gossypii</name>
    <dbReference type="NCBI Taxonomy" id="2800820"/>
    <lineage>
        <taxon>Bacteria</taxon>
        <taxon>Bacillati</taxon>
        <taxon>Actinomycetota</taxon>
        <taxon>Actinomycetes</taxon>
        <taxon>Micrococcales</taxon>
        <taxon>Ruaniaceae</taxon>
        <taxon>Occultella</taxon>
    </lineage>
</organism>
<dbReference type="PANTHER" id="PTHR43156:SF2">
    <property type="entry name" value="STAGE II SPORULATION PROTEIN E"/>
    <property type="match status" value="1"/>
</dbReference>
<dbReference type="Pfam" id="PF13581">
    <property type="entry name" value="HATPase_c_2"/>
    <property type="match status" value="1"/>
</dbReference>
<feature type="domain" description="PPM-type phosphatase" evidence="2">
    <location>
        <begin position="358"/>
        <end position="576"/>
    </location>
</feature>
<evidence type="ECO:0000259" key="2">
    <source>
        <dbReference type="SMART" id="SM00331"/>
    </source>
</evidence>
<dbReference type="PANTHER" id="PTHR43156">
    <property type="entry name" value="STAGE II SPORULATION PROTEIN E-RELATED"/>
    <property type="match status" value="1"/>
</dbReference>
<name>A0ABS7SF59_9MICO</name>
<dbReference type="Pfam" id="PF08447">
    <property type="entry name" value="PAS_3"/>
    <property type="match status" value="1"/>
</dbReference>
<dbReference type="InterPro" id="IPR001932">
    <property type="entry name" value="PPM-type_phosphatase-like_dom"/>
</dbReference>
<accession>A0ABS7SF59</accession>
<dbReference type="InterPro" id="IPR029016">
    <property type="entry name" value="GAF-like_dom_sf"/>
</dbReference>
<dbReference type="SUPFAM" id="SSF55874">
    <property type="entry name" value="ATPase domain of HSP90 chaperone/DNA topoisomerase II/histidine kinase"/>
    <property type="match status" value="1"/>
</dbReference>
<dbReference type="Pfam" id="PF07228">
    <property type="entry name" value="SpoIIE"/>
    <property type="match status" value="1"/>
</dbReference>
<dbReference type="InterPro" id="IPR036890">
    <property type="entry name" value="HATPase_C_sf"/>
</dbReference>
<dbReference type="InterPro" id="IPR052016">
    <property type="entry name" value="Bact_Sigma-Reg"/>
</dbReference>
<proteinExistence type="predicted"/>
<protein>
    <submittedName>
        <fullName evidence="3">SpoIIE family protein phosphatase</fullName>
    </submittedName>
</protein>
<keyword evidence="1" id="KW-0378">Hydrolase</keyword>
<dbReference type="RefSeq" id="WP_223409077.1">
    <property type="nucleotide sequence ID" value="NZ_JAGSHT010000018.1"/>
</dbReference>
<sequence>MTNIPAPSAGVAAGATGPASISKGMVPAEREAAAAAAEVLLTGDVAVVVLNVTSVGPVFTWGNAAFERASGYTLAQARERYGQILSPGYQPVVRAQFAEHAIDGQPFTMTLPLVRRDGSEISVPVTITPMRDETGTLVRFVAVQQGGLEPVATPPPDLGYHSRNALETVARVSDILAEVNDEQALDAIVRLLTRHLYTWCGFFADDGVLKPIGGLTAVGRGAKQGPRGRSAADPEDPVGRLFAATSMRRARIAMDAVEVPGSASAQLVDHVRTQMGASLKPGGELLVLPLLVRGRALGLLAVLVGGLDDAEGSEAVLELVARRVGQAMDHRQLYEAEHRVAEALQRAMLPEQDQIEGLDVWTYYAPNAEHAQVGGDWYDVVHLDDRTVGTVVGDVVGHDVEAAAAMGQLRSVVRAFATELVDPGRVLTKVDRILENMRMRRPASLVYASLTPCDEDAGTWSLAYSRAGHLPGLWISDGEVRELDGAPGRLMGFGIEERQTATVRVKPGDAVMFYTDGLVERRSRTIQEGVGLVREILVDVVAASSSATTAADVGEALLSRLSEPPEDDIAVVIIRFPQPAGQDGADVPREAYWRLAADVDSVRMARRLTVSTCEVWGLANTMAAELVVAELITNAVVYGWGSVGLTLKDAGDGLRIEVQDNNPVPPTPLEVHPARVGGYGMHIVTRLADWGWRPSGVGKVVWARMRPEIPQDLV</sequence>
<dbReference type="CDD" id="cd16936">
    <property type="entry name" value="HATPase_RsbW-like"/>
    <property type="match status" value="1"/>
</dbReference>